<comment type="function">
    <text evidence="5">Component of the RIX1 complex required for processing of ITS2 sequences from 35S pre-rRNA.</text>
</comment>
<proteinExistence type="inferred from homology"/>
<keyword evidence="3" id="KW-0677">Repeat</keyword>
<comment type="caution">
    <text evidence="7">The sequence shown here is derived from an EMBL/GenBank/DDBJ whole genome shotgun (WGS) entry which is preliminary data.</text>
</comment>
<dbReference type="GO" id="GO:0120330">
    <property type="term" value="C:rixosome complex"/>
    <property type="evidence" value="ECO:0007669"/>
    <property type="project" value="UniProtKB-UniRule"/>
</dbReference>
<dbReference type="GO" id="GO:0006364">
    <property type="term" value="P:rRNA processing"/>
    <property type="evidence" value="ECO:0007669"/>
    <property type="project" value="UniProtKB-UniRule"/>
</dbReference>
<evidence type="ECO:0000313" key="8">
    <source>
        <dbReference type="Proteomes" id="UP000886653"/>
    </source>
</evidence>
<comment type="subunit">
    <text evidence="5">Component of the RIX1 complex, composed of IPI1, RIX1/IPI2 and IPI3 in a 1:2:2 stoichiometry. The complex interacts (via RIX1) with MDN1 (via its hexameric AAA ATPase ring) and the pre-60S ribosome particles.</text>
</comment>
<dbReference type="FunFam" id="2.130.10.10:FF:001940">
    <property type="entry name" value="Pre-rRNA-processing protein IPI3"/>
    <property type="match status" value="1"/>
</dbReference>
<keyword evidence="2 4" id="KW-0853">WD repeat</keyword>
<keyword evidence="5" id="KW-0539">Nucleus</keyword>
<accession>A0A9P6T9W0</accession>
<dbReference type="PANTHER" id="PTHR18763">
    <property type="entry name" value="WD-REPEAT PROTEIN 18"/>
    <property type="match status" value="1"/>
</dbReference>
<dbReference type="Pfam" id="PF00400">
    <property type="entry name" value="WD40"/>
    <property type="match status" value="2"/>
</dbReference>
<dbReference type="Gene3D" id="2.130.10.10">
    <property type="entry name" value="YVTN repeat-like/Quinoprotein amine dehydrogenase"/>
    <property type="match status" value="1"/>
</dbReference>
<gene>
    <name evidence="7" type="ORF">CROQUDRAFT_645137</name>
</gene>
<dbReference type="OrthoDB" id="756370at2759"/>
<dbReference type="EMBL" id="MU167304">
    <property type="protein sequence ID" value="KAG0144024.1"/>
    <property type="molecule type" value="Genomic_DNA"/>
</dbReference>
<evidence type="ECO:0000256" key="1">
    <source>
        <dbReference type="ARBA" id="ARBA00010143"/>
    </source>
</evidence>
<feature type="compositionally biased region" description="Polar residues" evidence="6">
    <location>
        <begin position="508"/>
        <end position="524"/>
    </location>
</feature>
<keyword evidence="5" id="KW-0698">rRNA processing</keyword>
<dbReference type="InterPro" id="IPR045227">
    <property type="entry name" value="WDR18/Ipi3/RID3"/>
</dbReference>
<evidence type="ECO:0000256" key="4">
    <source>
        <dbReference type="PROSITE-ProRule" id="PRU00221"/>
    </source>
</evidence>
<dbReference type="PROSITE" id="PS50294">
    <property type="entry name" value="WD_REPEATS_REGION"/>
    <property type="match status" value="2"/>
</dbReference>
<reference evidence="7" key="1">
    <citation type="submission" date="2013-11" db="EMBL/GenBank/DDBJ databases">
        <title>Genome sequence of the fusiform rust pathogen reveals effectors for host alternation and coevolution with pine.</title>
        <authorList>
            <consortium name="DOE Joint Genome Institute"/>
            <person name="Smith K."/>
            <person name="Pendleton A."/>
            <person name="Kubisiak T."/>
            <person name="Anderson C."/>
            <person name="Salamov A."/>
            <person name="Aerts A."/>
            <person name="Riley R."/>
            <person name="Clum A."/>
            <person name="Lindquist E."/>
            <person name="Ence D."/>
            <person name="Campbell M."/>
            <person name="Kronenberg Z."/>
            <person name="Feau N."/>
            <person name="Dhillon B."/>
            <person name="Hamelin R."/>
            <person name="Burleigh J."/>
            <person name="Smith J."/>
            <person name="Yandell M."/>
            <person name="Nelson C."/>
            <person name="Grigoriev I."/>
            <person name="Davis J."/>
        </authorList>
    </citation>
    <scope>NUCLEOTIDE SEQUENCE</scope>
    <source>
        <strain evidence="7">G11</strain>
    </source>
</reference>
<comment type="subcellular location">
    <subcellularLocation>
        <location evidence="5">Nucleus</location>
    </subcellularLocation>
</comment>
<keyword evidence="8" id="KW-1185">Reference proteome</keyword>
<evidence type="ECO:0000256" key="6">
    <source>
        <dbReference type="SAM" id="MobiDB-lite"/>
    </source>
</evidence>
<feature type="compositionally biased region" description="Polar residues" evidence="6">
    <location>
        <begin position="295"/>
        <end position="305"/>
    </location>
</feature>
<organism evidence="7 8">
    <name type="scientific">Cronartium quercuum f. sp. fusiforme G11</name>
    <dbReference type="NCBI Taxonomy" id="708437"/>
    <lineage>
        <taxon>Eukaryota</taxon>
        <taxon>Fungi</taxon>
        <taxon>Dikarya</taxon>
        <taxon>Basidiomycota</taxon>
        <taxon>Pucciniomycotina</taxon>
        <taxon>Pucciniomycetes</taxon>
        <taxon>Pucciniales</taxon>
        <taxon>Coleosporiaceae</taxon>
        <taxon>Cronartium</taxon>
    </lineage>
</organism>
<sequence length="566" mass="59970">MTHFPVLFSAIPACDDGNQNLAFHELSTSIQLLQLKAPPSSAFSSSNPSPLPPRKTVVCLPSKNSVGSTVISIAGKDGRNGLMVWTCLNNKPTPTIKLIPPGRVVSISLSNSGTYLAAGSNDGTVMLWELSTGSLLASFDAHYKSITCLAFSADDAALITASEDSMCSVWSLPAVIDEGTHANLTYAPYVSLSDHTLPISDIHVSHGIFPDIRIFTAISTFAIPGPAHHITVDPLERFLFVSYPITTSYPTNSATQAPKSVTPATNLTSSANKYTASTVRAIPLFRRPAHAAHQGGSSLVHSSNGFIHPPAPTDSTDSMYTSPQGTSITALHLPSSICSSPMLLCGLSNGKIMHLSLPSLQPLGSTVPRTGASGFTEPVVCLSVFLRPSDLMMNYSGQTPGMASGANNGISAQQTIPARVVGMLGRTVGKTGDTSRVQSGNGQGSDKSSLKDRVVFLRLGRSQNMFEDRWSSIDGFGHDDSFGLPNLIPLGPGPVSTLTASRVHFNDSNKIQSEPQPSTNSSELVSKLQEESNKLREQLGQALRLNDAMWSGIVQGTLKLSDRESL</sequence>
<evidence type="ECO:0000256" key="5">
    <source>
        <dbReference type="RuleBase" id="RU369067"/>
    </source>
</evidence>
<evidence type="ECO:0000313" key="7">
    <source>
        <dbReference type="EMBL" id="KAG0144024.1"/>
    </source>
</evidence>
<dbReference type="GO" id="GO:0005656">
    <property type="term" value="C:nuclear pre-replicative complex"/>
    <property type="evidence" value="ECO:0007669"/>
    <property type="project" value="TreeGrafter"/>
</dbReference>
<evidence type="ECO:0000256" key="2">
    <source>
        <dbReference type="ARBA" id="ARBA00022574"/>
    </source>
</evidence>
<dbReference type="SMART" id="SM00320">
    <property type="entry name" value="WD40"/>
    <property type="match status" value="2"/>
</dbReference>
<feature type="region of interest" description="Disordered" evidence="6">
    <location>
        <begin position="508"/>
        <end position="531"/>
    </location>
</feature>
<protein>
    <recommendedName>
        <fullName evidence="5">Pre-rRNA-processing protein IPI3</fullName>
    </recommendedName>
</protein>
<dbReference type="PANTHER" id="PTHR18763:SF0">
    <property type="entry name" value="WD REPEAT-CONTAINING PROTEIN 18"/>
    <property type="match status" value="1"/>
</dbReference>
<dbReference type="AlphaFoldDB" id="A0A9P6T9W0"/>
<evidence type="ECO:0000256" key="3">
    <source>
        <dbReference type="ARBA" id="ARBA00022737"/>
    </source>
</evidence>
<feature type="region of interest" description="Disordered" evidence="6">
    <location>
        <begin position="294"/>
        <end position="320"/>
    </location>
</feature>
<feature type="compositionally biased region" description="Polar residues" evidence="6">
    <location>
        <begin position="432"/>
        <end position="447"/>
    </location>
</feature>
<dbReference type="GO" id="GO:0006261">
    <property type="term" value="P:DNA-templated DNA replication"/>
    <property type="evidence" value="ECO:0007669"/>
    <property type="project" value="TreeGrafter"/>
</dbReference>
<feature type="region of interest" description="Disordered" evidence="6">
    <location>
        <begin position="428"/>
        <end position="448"/>
    </location>
</feature>
<dbReference type="PROSITE" id="PS50082">
    <property type="entry name" value="WD_REPEATS_2"/>
    <property type="match status" value="2"/>
</dbReference>
<comment type="similarity">
    <text evidence="1 5">Belongs to the WD repeat IPI3/WDR18 family.</text>
</comment>
<feature type="repeat" description="WD" evidence="4">
    <location>
        <begin position="104"/>
        <end position="138"/>
    </location>
</feature>
<dbReference type="InterPro" id="IPR036322">
    <property type="entry name" value="WD40_repeat_dom_sf"/>
</dbReference>
<dbReference type="SUPFAM" id="SSF50978">
    <property type="entry name" value="WD40 repeat-like"/>
    <property type="match status" value="1"/>
</dbReference>
<dbReference type="InterPro" id="IPR001680">
    <property type="entry name" value="WD40_rpt"/>
</dbReference>
<name>A0A9P6T9W0_9BASI</name>
<dbReference type="PROSITE" id="PS00678">
    <property type="entry name" value="WD_REPEATS_1"/>
    <property type="match status" value="1"/>
</dbReference>
<feature type="repeat" description="WD" evidence="4">
    <location>
        <begin position="139"/>
        <end position="172"/>
    </location>
</feature>
<dbReference type="InterPro" id="IPR015943">
    <property type="entry name" value="WD40/YVTN_repeat-like_dom_sf"/>
</dbReference>
<dbReference type="Proteomes" id="UP000886653">
    <property type="component" value="Unassembled WGS sequence"/>
</dbReference>
<dbReference type="InterPro" id="IPR019775">
    <property type="entry name" value="WD40_repeat_CS"/>
</dbReference>